<dbReference type="InterPro" id="IPR042188">
    <property type="entry name" value="MmgE/PrpD_sf_2"/>
</dbReference>
<gene>
    <name evidence="5" type="ORF">FH607_011215</name>
</gene>
<reference evidence="5" key="1">
    <citation type="submission" date="2019-10" db="EMBL/GenBank/DDBJ databases">
        <title>Nonomuraea sp. nov., isolated from Phyllanthus amarus.</title>
        <authorList>
            <person name="Klykleung N."/>
            <person name="Tanasupawat S."/>
        </authorList>
    </citation>
    <scope>NUCLEOTIDE SEQUENCE [LARGE SCALE GENOMIC DNA]</scope>
    <source>
        <strain evidence="5">3MP-10</strain>
    </source>
</reference>
<organism evidence="5 6">
    <name type="scientific">Streptomyces mimosae</name>
    <dbReference type="NCBI Taxonomy" id="2586635"/>
    <lineage>
        <taxon>Bacteria</taxon>
        <taxon>Bacillati</taxon>
        <taxon>Actinomycetota</taxon>
        <taxon>Actinomycetes</taxon>
        <taxon>Kitasatosporales</taxon>
        <taxon>Streptomycetaceae</taxon>
        <taxon>Streptomyces</taxon>
    </lineage>
</organism>
<feature type="domain" description="MmgE/PrpD N-terminal" evidence="3">
    <location>
        <begin position="35"/>
        <end position="268"/>
    </location>
</feature>
<protein>
    <submittedName>
        <fullName evidence="5">MmgE/PrpD family protein</fullName>
    </submittedName>
</protein>
<dbReference type="InterPro" id="IPR042183">
    <property type="entry name" value="MmgE/PrpD_sf_1"/>
</dbReference>
<dbReference type="RefSeq" id="WP_139667516.1">
    <property type="nucleotide sequence ID" value="NZ_VDLY02000006.1"/>
</dbReference>
<comment type="similarity">
    <text evidence="1">Belongs to the PrpD family.</text>
</comment>
<evidence type="ECO:0000313" key="6">
    <source>
        <dbReference type="Proteomes" id="UP000314251"/>
    </source>
</evidence>
<evidence type="ECO:0000256" key="1">
    <source>
        <dbReference type="ARBA" id="ARBA00006174"/>
    </source>
</evidence>
<dbReference type="SUPFAM" id="SSF103378">
    <property type="entry name" value="2-methylcitrate dehydratase PrpD"/>
    <property type="match status" value="1"/>
</dbReference>
<dbReference type="InterPro" id="IPR045337">
    <property type="entry name" value="MmgE_PrpD_C"/>
</dbReference>
<feature type="region of interest" description="Disordered" evidence="2">
    <location>
        <begin position="330"/>
        <end position="349"/>
    </location>
</feature>
<dbReference type="PANTHER" id="PTHR16943:SF8">
    <property type="entry name" value="2-METHYLCITRATE DEHYDRATASE"/>
    <property type="match status" value="1"/>
</dbReference>
<dbReference type="Pfam" id="PF19305">
    <property type="entry name" value="MmgE_PrpD_C"/>
    <property type="match status" value="1"/>
</dbReference>
<dbReference type="InterPro" id="IPR005656">
    <property type="entry name" value="MmgE_PrpD"/>
</dbReference>
<feature type="domain" description="MmgE/PrpD C-terminal" evidence="4">
    <location>
        <begin position="293"/>
        <end position="476"/>
    </location>
</feature>
<evidence type="ECO:0000313" key="5">
    <source>
        <dbReference type="EMBL" id="KAB8166392.1"/>
    </source>
</evidence>
<evidence type="ECO:0000259" key="4">
    <source>
        <dbReference type="Pfam" id="PF19305"/>
    </source>
</evidence>
<evidence type="ECO:0000256" key="2">
    <source>
        <dbReference type="SAM" id="MobiDB-lite"/>
    </source>
</evidence>
<evidence type="ECO:0000259" key="3">
    <source>
        <dbReference type="Pfam" id="PF03972"/>
    </source>
</evidence>
<accession>A0A5N6ADX5</accession>
<name>A0A5N6ADX5_9ACTN</name>
<dbReference type="Gene3D" id="3.30.1330.120">
    <property type="entry name" value="2-methylcitrate dehydratase PrpD"/>
    <property type="match status" value="1"/>
</dbReference>
<dbReference type="Pfam" id="PF03972">
    <property type="entry name" value="MmgE_PrpD_N"/>
    <property type="match status" value="1"/>
</dbReference>
<dbReference type="InterPro" id="IPR036148">
    <property type="entry name" value="MmgE/PrpD_sf"/>
</dbReference>
<dbReference type="GO" id="GO:0016829">
    <property type="term" value="F:lyase activity"/>
    <property type="evidence" value="ECO:0007669"/>
    <property type="project" value="InterPro"/>
</dbReference>
<dbReference type="EMBL" id="VDLY02000006">
    <property type="protein sequence ID" value="KAB8166392.1"/>
    <property type="molecule type" value="Genomic_DNA"/>
</dbReference>
<dbReference type="Gene3D" id="1.10.4100.10">
    <property type="entry name" value="2-methylcitrate dehydratase PrpD"/>
    <property type="match status" value="1"/>
</dbReference>
<proteinExistence type="inferred from homology"/>
<dbReference type="InterPro" id="IPR045336">
    <property type="entry name" value="MmgE_PrpD_N"/>
</dbReference>
<dbReference type="OrthoDB" id="9797528at2"/>
<dbReference type="AlphaFoldDB" id="A0A5N6ADX5"/>
<sequence length="510" mass="55114">MIEHRVRVHPSTSRLPREEQLAWRLASVATNTEEPRELDADSAAMAVNRVIDNASVAVAALPRRPVAVARAQAAAHPAAAHPAAARGASVFGADARVSPEWAAWANGTAVRELDFHDTYLAADYSHPGDSIPPLLAVAQHAGRTGADLLRGIVAAYEIHVALVRGICLHEHRVDHVAHLGAAAACGLGALLRLPTETVYQAVQQAVHTTTATRQSRKGEISSWKAFAPAFAGKAAIEAVDRAMRGETSPSPIYEGEDGFLAWMLDGPASDYRVSLPEPGEPRRAILDTYTKEHSAEYQAQAVIDLARRLRERTGPLDRVRSIVLHTSHHTHRVIGSGANDPQKYDPTASRETLDHSVPYILAVALEDGGWHHECSYARERAGRPATVELWRKITTVEDPEWTRRYHDPDPERRAFGGRAVVTLDDGAVIEDELAVADAHPAGARPFDRPAYQAKFRTLAAGVVAPADQDAFLNTAGNLAELTAAELDGLFPTVDTDAVAARDAQFPKGLF</sequence>
<comment type="caution">
    <text evidence="5">The sequence shown here is derived from an EMBL/GenBank/DDBJ whole genome shotgun (WGS) entry which is preliminary data.</text>
</comment>
<dbReference type="PANTHER" id="PTHR16943">
    <property type="entry name" value="2-METHYLCITRATE DEHYDRATASE-RELATED"/>
    <property type="match status" value="1"/>
</dbReference>
<dbReference type="Proteomes" id="UP000314251">
    <property type="component" value="Unassembled WGS sequence"/>
</dbReference>
<keyword evidence="6" id="KW-1185">Reference proteome</keyword>